<evidence type="ECO:0000313" key="4">
    <source>
        <dbReference type="Proteomes" id="UP000325315"/>
    </source>
</evidence>
<protein>
    <submittedName>
        <fullName evidence="3">227 kDa spindle and centromere-associated protein-like protein</fullName>
    </submittedName>
</protein>
<feature type="coiled-coil region" evidence="1">
    <location>
        <begin position="529"/>
        <end position="617"/>
    </location>
</feature>
<dbReference type="AlphaFoldDB" id="A0A5B6WLX9"/>
<organism evidence="3 4">
    <name type="scientific">Gossypium australe</name>
    <dbReference type="NCBI Taxonomy" id="47621"/>
    <lineage>
        <taxon>Eukaryota</taxon>
        <taxon>Viridiplantae</taxon>
        <taxon>Streptophyta</taxon>
        <taxon>Embryophyta</taxon>
        <taxon>Tracheophyta</taxon>
        <taxon>Spermatophyta</taxon>
        <taxon>Magnoliopsida</taxon>
        <taxon>eudicotyledons</taxon>
        <taxon>Gunneridae</taxon>
        <taxon>Pentapetalae</taxon>
        <taxon>rosids</taxon>
        <taxon>malvids</taxon>
        <taxon>Malvales</taxon>
        <taxon>Malvaceae</taxon>
        <taxon>Malvoideae</taxon>
        <taxon>Gossypium</taxon>
    </lineage>
</organism>
<evidence type="ECO:0000259" key="2">
    <source>
        <dbReference type="Pfam" id="PF24924"/>
    </source>
</evidence>
<proteinExistence type="predicted"/>
<dbReference type="EMBL" id="SMMG02000002">
    <property type="protein sequence ID" value="KAA3482730.1"/>
    <property type="molecule type" value="Genomic_DNA"/>
</dbReference>
<feature type="coiled-coil region" evidence="1">
    <location>
        <begin position="436"/>
        <end position="498"/>
    </location>
</feature>
<dbReference type="OrthoDB" id="984336at2759"/>
<sequence>MENEFLDKVEDNAAVHVWSERMQLEKGNSIADWYVSELWDFTGINTTQNDFGELKKIWNQWDDKTKQLFYHNYGDLPYLFDIKLDKHLFRAMTQFWNPAYSCFTFGKVDLVPTVEEYTTLLNCPRARADKVYFKAANAPTFVKKLMNITGMDEQWVSARIQKKGEGKCIPWLSLKDLILTHTDVKKKIGVFALCIYGLVIFPKALRHIDEAVTDLVDRLDKGITPAPAILAETFRSLNACRKMGEGRFIGCAQLLLKIEKVSRHVFFENHSPLKKIVATPRKDDIPEENWMTLLQNLQEEDVEWRAPWMIPNEILYRCGNFDWVPLLGIWGAVGYAPLIALRQYGSRQFIPTTNGLAQSEFAYSGESYKKRAKEMSGAWSQVHRMKRLSAEPMTTPEYDGWRTGRVNDNIPEQGAEGSRLREECLRVVPSELEIIKQDFERQNLALEKRIEKLEEEKIYLKLDVDVQKSETERVKKEKRKVEEDRDNLKTEYKKMRLSIKNAGLGKTSEQWQQEVQEGRARADFWEGKFREMRTRKETLEKDLAESLNERIELKDKITELGRTLHHCRSRNTAIELKSSLNRIEEMKNRVEELEAALHSYELRVELLEAKEERGKEEIHHSRDQIRSRNYLMSEAIVQIREVADYLQTLAAHADVLSVKYELQPHHNQELISLLSSIKALGLRAKAYL</sequence>
<dbReference type="Proteomes" id="UP000325315">
    <property type="component" value="Unassembled WGS sequence"/>
</dbReference>
<accession>A0A5B6WLX9</accession>
<keyword evidence="1" id="KW-0175">Coiled coil</keyword>
<keyword evidence="4" id="KW-1185">Reference proteome</keyword>
<evidence type="ECO:0000256" key="1">
    <source>
        <dbReference type="SAM" id="Coils"/>
    </source>
</evidence>
<evidence type="ECO:0000313" key="3">
    <source>
        <dbReference type="EMBL" id="KAA3482730.1"/>
    </source>
</evidence>
<gene>
    <name evidence="3" type="ORF">EPI10_004953</name>
</gene>
<dbReference type="Pfam" id="PF24924">
    <property type="entry name" value="DUF7745"/>
    <property type="match status" value="1"/>
</dbReference>
<name>A0A5B6WLX9_9ROSI</name>
<feature type="domain" description="DUF7745" evidence="2">
    <location>
        <begin position="54"/>
        <end position="406"/>
    </location>
</feature>
<reference evidence="4" key="1">
    <citation type="journal article" date="2019" name="Plant Biotechnol. J.">
        <title>Genome sequencing of the Australian wild diploid species Gossypium australe highlights disease resistance and delayed gland morphogenesis.</title>
        <authorList>
            <person name="Cai Y."/>
            <person name="Cai X."/>
            <person name="Wang Q."/>
            <person name="Wang P."/>
            <person name="Zhang Y."/>
            <person name="Cai C."/>
            <person name="Xu Y."/>
            <person name="Wang K."/>
            <person name="Zhou Z."/>
            <person name="Wang C."/>
            <person name="Geng S."/>
            <person name="Li B."/>
            <person name="Dong Q."/>
            <person name="Hou Y."/>
            <person name="Wang H."/>
            <person name="Ai P."/>
            <person name="Liu Z."/>
            <person name="Yi F."/>
            <person name="Sun M."/>
            <person name="An G."/>
            <person name="Cheng J."/>
            <person name="Zhang Y."/>
            <person name="Shi Q."/>
            <person name="Xie Y."/>
            <person name="Shi X."/>
            <person name="Chang Y."/>
            <person name="Huang F."/>
            <person name="Chen Y."/>
            <person name="Hong S."/>
            <person name="Mi L."/>
            <person name="Sun Q."/>
            <person name="Zhang L."/>
            <person name="Zhou B."/>
            <person name="Peng R."/>
            <person name="Zhang X."/>
            <person name="Liu F."/>
        </authorList>
    </citation>
    <scope>NUCLEOTIDE SEQUENCE [LARGE SCALE GENOMIC DNA]</scope>
    <source>
        <strain evidence="4">cv. PA1801</strain>
    </source>
</reference>
<dbReference type="PANTHER" id="PTHR48200:SF1">
    <property type="entry name" value="AMINOTRANSFERASE-LIKE PLANT MOBILE DOMAIN-CONTAINING PROTEIN"/>
    <property type="match status" value="1"/>
</dbReference>
<dbReference type="InterPro" id="IPR056647">
    <property type="entry name" value="DUF7745"/>
</dbReference>
<comment type="caution">
    <text evidence="3">The sequence shown here is derived from an EMBL/GenBank/DDBJ whole genome shotgun (WGS) entry which is preliminary data.</text>
</comment>
<dbReference type="PANTHER" id="PTHR48200">
    <property type="entry name" value="PROTEIN, PUTATIVE-RELATED"/>
    <property type="match status" value="1"/>
</dbReference>